<dbReference type="EMBL" id="KZ852080">
    <property type="protein sequence ID" value="RDH28064.1"/>
    <property type="molecule type" value="Genomic_DNA"/>
</dbReference>
<feature type="transmembrane region" description="Helical" evidence="5">
    <location>
        <begin position="421"/>
        <end position="440"/>
    </location>
</feature>
<name>A0A3F3PMB2_9EURO</name>
<gene>
    <name evidence="7" type="ORF">BDQ94DRAFT_163098</name>
</gene>
<dbReference type="Gene3D" id="1.20.1720.10">
    <property type="entry name" value="Multidrug resistance protein D"/>
    <property type="match status" value="1"/>
</dbReference>
<dbReference type="PROSITE" id="PS00216">
    <property type="entry name" value="SUGAR_TRANSPORT_1"/>
    <property type="match status" value="1"/>
</dbReference>
<dbReference type="GO" id="GO:0005886">
    <property type="term" value="C:plasma membrane"/>
    <property type="evidence" value="ECO:0007669"/>
    <property type="project" value="TreeGrafter"/>
</dbReference>
<dbReference type="InterPro" id="IPR036259">
    <property type="entry name" value="MFS_trans_sf"/>
</dbReference>
<dbReference type="InterPro" id="IPR005829">
    <property type="entry name" value="Sugar_transporter_CS"/>
</dbReference>
<accession>A0A3F3PMB2</accession>
<sequence length="552" mass="59784">MSGNRKSVEVMTTGYKVELEAETIPSTHIQGARLHTITAALAVCLFLTNLEIPIVTTALVRITGELGGLNRIYWITTAYMLGYAGLLVISAKFSDIFGRKSCLLVAVFLFVVFSGACGAAQTMEQLIVFRAFQGVGGAGNYSLCAAILLDLVPTEKYATYMSSLSLVYAISLLFGPLMGGGISDSSTWRWVFLLNVPPGALAGIGLALVLPNRFPYHNEPSKEKTMSSVLTSLRQMIQRVDLLGSSLLLVATILLVTALEEANEEYTWNSAFTIVLLIISGLAWIAFLLWERRVTLYSKHIEPVFPWRSSFSAIVNPAISLTGISATLRNSVCLGAVWFSTMFQLPQRFQIVNQLTAFQAAVRFIPFTVASPVASVLAPAIGKVFKIPLLYLVIFASLLQVVAYVLLGTLPDSLSITSAQYGYQVLAGFGCGINITLLILMTPFTIEKRDNAVAMGAITQFRVMGGCIGISVLTAVANGYLQSHLQQWLTPTEMQLVLHSAESLSTLPASAQSLVRGTFSASYNLQMKILAGFAGGQVLASVLMWQREQIIV</sequence>
<evidence type="ECO:0000256" key="2">
    <source>
        <dbReference type="ARBA" id="ARBA00022692"/>
    </source>
</evidence>
<organism evidence="7 8">
    <name type="scientific">Aspergillus welwitschiae</name>
    <dbReference type="NCBI Taxonomy" id="1341132"/>
    <lineage>
        <taxon>Eukaryota</taxon>
        <taxon>Fungi</taxon>
        <taxon>Dikarya</taxon>
        <taxon>Ascomycota</taxon>
        <taxon>Pezizomycotina</taxon>
        <taxon>Eurotiomycetes</taxon>
        <taxon>Eurotiomycetidae</taxon>
        <taxon>Eurotiales</taxon>
        <taxon>Aspergillaceae</taxon>
        <taxon>Aspergillus</taxon>
        <taxon>Aspergillus subgen. Circumdati</taxon>
    </lineage>
</organism>
<feature type="transmembrane region" description="Helical" evidence="5">
    <location>
        <begin position="37"/>
        <end position="60"/>
    </location>
</feature>
<protein>
    <submittedName>
        <fullName evidence="7">MFS general substrate transporter</fullName>
    </submittedName>
</protein>
<keyword evidence="8" id="KW-1185">Reference proteome</keyword>
<evidence type="ECO:0000256" key="4">
    <source>
        <dbReference type="ARBA" id="ARBA00023136"/>
    </source>
</evidence>
<dbReference type="Proteomes" id="UP000253729">
    <property type="component" value="Unassembled WGS sequence"/>
</dbReference>
<feature type="transmembrane region" description="Helical" evidence="5">
    <location>
        <begin position="360"/>
        <end position="382"/>
    </location>
</feature>
<dbReference type="PROSITE" id="PS50850">
    <property type="entry name" value="MFS"/>
    <property type="match status" value="1"/>
</dbReference>
<feature type="domain" description="Major facilitator superfamily (MFS) profile" evidence="6">
    <location>
        <begin position="37"/>
        <end position="549"/>
    </location>
</feature>
<feature type="transmembrane region" description="Helical" evidence="5">
    <location>
        <begin position="271"/>
        <end position="290"/>
    </location>
</feature>
<feature type="transmembrane region" description="Helical" evidence="5">
    <location>
        <begin position="461"/>
        <end position="481"/>
    </location>
</feature>
<evidence type="ECO:0000256" key="5">
    <source>
        <dbReference type="SAM" id="Phobius"/>
    </source>
</evidence>
<feature type="transmembrane region" description="Helical" evidence="5">
    <location>
        <begin position="164"/>
        <end position="182"/>
    </location>
</feature>
<feature type="transmembrane region" description="Helical" evidence="5">
    <location>
        <begin position="188"/>
        <end position="210"/>
    </location>
</feature>
<feature type="transmembrane region" description="Helical" evidence="5">
    <location>
        <begin position="102"/>
        <end position="121"/>
    </location>
</feature>
<feature type="transmembrane region" description="Helical" evidence="5">
    <location>
        <begin position="127"/>
        <end position="152"/>
    </location>
</feature>
<dbReference type="SUPFAM" id="SSF103473">
    <property type="entry name" value="MFS general substrate transporter"/>
    <property type="match status" value="2"/>
</dbReference>
<keyword evidence="4 5" id="KW-0472">Membrane</keyword>
<keyword evidence="3 5" id="KW-1133">Transmembrane helix</keyword>
<keyword evidence="2 5" id="KW-0812">Transmembrane</keyword>
<dbReference type="GO" id="GO:0022857">
    <property type="term" value="F:transmembrane transporter activity"/>
    <property type="evidence" value="ECO:0007669"/>
    <property type="project" value="InterPro"/>
</dbReference>
<reference evidence="7 8" key="1">
    <citation type="submission" date="2018-07" db="EMBL/GenBank/DDBJ databases">
        <title>The genomes of Aspergillus section Nigri reveals drivers in fungal speciation.</title>
        <authorList>
            <consortium name="DOE Joint Genome Institute"/>
            <person name="Vesth T.C."/>
            <person name="Nybo J."/>
            <person name="Theobald S."/>
            <person name="Brandl J."/>
            <person name="Frisvad J.C."/>
            <person name="Nielsen K.F."/>
            <person name="Lyhne E.K."/>
            <person name="Kogle M.E."/>
            <person name="Kuo A."/>
            <person name="Riley R."/>
            <person name="Clum A."/>
            <person name="Nolan M."/>
            <person name="Lipzen A."/>
            <person name="Salamov A."/>
            <person name="Henrissat B."/>
            <person name="Wiebenga A."/>
            <person name="De vries R.P."/>
            <person name="Grigoriev I.V."/>
            <person name="Mortensen U.H."/>
            <person name="Andersen M.R."/>
            <person name="Baker S.E."/>
        </authorList>
    </citation>
    <scope>NUCLEOTIDE SEQUENCE [LARGE SCALE GENOMIC DNA]</scope>
    <source>
        <strain evidence="7 8">CBS 139.54b</strain>
    </source>
</reference>
<feature type="transmembrane region" description="Helical" evidence="5">
    <location>
        <begin position="389"/>
        <end position="409"/>
    </location>
</feature>
<dbReference type="PANTHER" id="PTHR23501">
    <property type="entry name" value="MAJOR FACILITATOR SUPERFAMILY"/>
    <property type="match status" value="1"/>
</dbReference>
<dbReference type="Pfam" id="PF07690">
    <property type="entry name" value="MFS_1"/>
    <property type="match status" value="1"/>
</dbReference>
<feature type="transmembrane region" description="Helical" evidence="5">
    <location>
        <begin position="72"/>
        <end position="90"/>
    </location>
</feature>
<comment type="subcellular location">
    <subcellularLocation>
        <location evidence="1">Membrane</location>
        <topology evidence="1">Multi-pass membrane protein</topology>
    </subcellularLocation>
</comment>
<dbReference type="AlphaFoldDB" id="A0A3F3PMB2"/>
<dbReference type="InterPro" id="IPR011701">
    <property type="entry name" value="MFS"/>
</dbReference>
<evidence type="ECO:0000313" key="8">
    <source>
        <dbReference type="Proteomes" id="UP000253729"/>
    </source>
</evidence>
<evidence type="ECO:0000256" key="1">
    <source>
        <dbReference type="ARBA" id="ARBA00004141"/>
    </source>
</evidence>
<evidence type="ECO:0000313" key="7">
    <source>
        <dbReference type="EMBL" id="RDH28064.1"/>
    </source>
</evidence>
<dbReference type="RefSeq" id="XP_026621086.1">
    <property type="nucleotide sequence ID" value="XM_026769665.1"/>
</dbReference>
<proteinExistence type="predicted"/>
<dbReference type="GeneID" id="38138021"/>
<dbReference type="PANTHER" id="PTHR23501:SF43">
    <property type="entry name" value="MULTIDRUG TRANSPORTER, PUTATIVE (AFU_ORTHOLOGUE AFUA_6G03040)-RELATED"/>
    <property type="match status" value="1"/>
</dbReference>
<evidence type="ECO:0000259" key="6">
    <source>
        <dbReference type="PROSITE" id="PS50850"/>
    </source>
</evidence>
<dbReference type="InterPro" id="IPR020846">
    <property type="entry name" value="MFS_dom"/>
</dbReference>
<evidence type="ECO:0000256" key="3">
    <source>
        <dbReference type="ARBA" id="ARBA00022989"/>
    </source>
</evidence>
<feature type="transmembrane region" description="Helical" evidence="5">
    <location>
        <begin position="240"/>
        <end position="259"/>
    </location>
</feature>